<evidence type="ECO:0000313" key="2">
    <source>
        <dbReference type="EMBL" id="CAI2195577.1"/>
    </source>
</evidence>
<accession>A0A9W4T8C6</accession>
<name>A0A9W4T8C6_9GLOM</name>
<protein>
    <submittedName>
        <fullName evidence="2">5614_t:CDS:1</fullName>
    </submittedName>
</protein>
<dbReference type="Proteomes" id="UP001153678">
    <property type="component" value="Unassembled WGS sequence"/>
</dbReference>
<evidence type="ECO:0000313" key="3">
    <source>
        <dbReference type="Proteomes" id="UP001153678"/>
    </source>
</evidence>
<evidence type="ECO:0000256" key="1">
    <source>
        <dbReference type="SAM" id="MobiDB-lite"/>
    </source>
</evidence>
<reference evidence="2" key="1">
    <citation type="submission" date="2022-08" db="EMBL/GenBank/DDBJ databases">
        <authorList>
            <person name="Kallberg Y."/>
            <person name="Tangrot J."/>
            <person name="Rosling A."/>
        </authorList>
    </citation>
    <scope>NUCLEOTIDE SEQUENCE</scope>
    <source>
        <strain evidence="2">Wild A</strain>
    </source>
</reference>
<feature type="region of interest" description="Disordered" evidence="1">
    <location>
        <begin position="1"/>
        <end position="35"/>
    </location>
</feature>
<feature type="non-terminal residue" evidence="2">
    <location>
        <position position="1"/>
    </location>
</feature>
<proteinExistence type="predicted"/>
<comment type="caution">
    <text evidence="2">The sequence shown here is derived from an EMBL/GenBank/DDBJ whole genome shotgun (WGS) entry which is preliminary data.</text>
</comment>
<gene>
    <name evidence="2" type="ORF">FWILDA_LOCUS17147</name>
</gene>
<dbReference type="AlphaFoldDB" id="A0A9W4T8C6"/>
<sequence>YETASETQKENLQEEENAQCGAGDESVGTESDNNFSGQFSFTDSLTAINKLKNIGQMIPPGMEQGMSSNKPY</sequence>
<organism evidence="2 3">
    <name type="scientific">Funneliformis geosporum</name>
    <dbReference type="NCBI Taxonomy" id="1117311"/>
    <lineage>
        <taxon>Eukaryota</taxon>
        <taxon>Fungi</taxon>
        <taxon>Fungi incertae sedis</taxon>
        <taxon>Mucoromycota</taxon>
        <taxon>Glomeromycotina</taxon>
        <taxon>Glomeromycetes</taxon>
        <taxon>Glomerales</taxon>
        <taxon>Glomeraceae</taxon>
        <taxon>Funneliformis</taxon>
    </lineage>
</organism>
<dbReference type="EMBL" id="CAMKVN010012653">
    <property type="protein sequence ID" value="CAI2195577.1"/>
    <property type="molecule type" value="Genomic_DNA"/>
</dbReference>
<keyword evidence="3" id="KW-1185">Reference proteome</keyword>